<sequence length="553" mass="62100">MEMQAWTKAMEYIGDLTWFGLVFEVKRKNLIQTEGVVGEAVAVAIAKKNEGVALTWLDQRRTIAWQQLLRLLKFSTPLEQLPQEPLILQLSHLAGDMLDSDDASSIGELSELDKQKRHCIAEDLDKCLKEARMRPEFKGFKITPGKDELLRICQQMNSRIIIINMAKHTCDALCIQQGRITNVVSLGKIYEIIQTASRDQLDILEKAGLRDGPRRPHKAAPKPKQYNMVHVLQILWQNVVHPVLQVLGCNVKVSVVRCSQILRSHFILLQIKLPLDQREHITWCATGPLASVPLDWAGPYDGQSPNLRDLAISSFIPFISALQQRVSTSASTSNQPKPSSTEILVFTEEHTLGHSALPGTKVELNHLKKIFTGSPHVKLIEGDSLHKESIEKVIQAIGMYTNVHLACHGSQKPNPLKSAFHLTPGNLTMDMLMRGKFEGKKLAFCSACQTAQGDEEVPDEHLYLAASMKIAGFDHVIGTRWSIKDDDAPAITNRFYRGIFRNDMLDYSQVAHALHVATWEHFEYLTQEKKLSIDDAVICLAAYIHVGSRPMHI</sequence>
<protein>
    <recommendedName>
        <fullName evidence="1">CHAT domain-containing protein</fullName>
    </recommendedName>
</protein>
<evidence type="ECO:0000259" key="1">
    <source>
        <dbReference type="Pfam" id="PF12770"/>
    </source>
</evidence>
<comment type="caution">
    <text evidence="2">The sequence shown here is derived from an EMBL/GenBank/DDBJ whole genome shotgun (WGS) entry which is preliminary data.</text>
</comment>
<gene>
    <name evidence="2" type="ORF">CTheo_8818</name>
</gene>
<reference evidence="2 3" key="1">
    <citation type="journal article" date="2019" name="Fungal Biol. Biotechnol.">
        <title>Draft genome sequence of fastidious pathogen Ceratobasidium theobromae, which causes vascular-streak dieback in Theobroma cacao.</title>
        <authorList>
            <person name="Ali S.S."/>
            <person name="Asman A."/>
            <person name="Shao J."/>
            <person name="Firmansyah A.P."/>
            <person name="Susilo A.W."/>
            <person name="Rosmana A."/>
            <person name="McMahon P."/>
            <person name="Junaid M."/>
            <person name="Guest D."/>
            <person name="Kheng T.Y."/>
            <person name="Meinhardt L.W."/>
            <person name="Bailey B.A."/>
        </authorList>
    </citation>
    <scope>NUCLEOTIDE SEQUENCE [LARGE SCALE GENOMIC DNA]</scope>
    <source>
        <strain evidence="2 3">CT2</strain>
    </source>
</reference>
<dbReference type="Proteomes" id="UP000383932">
    <property type="component" value="Unassembled WGS sequence"/>
</dbReference>
<dbReference type="EMBL" id="SSOP01000818">
    <property type="protein sequence ID" value="KAB5587741.1"/>
    <property type="molecule type" value="Genomic_DNA"/>
</dbReference>
<name>A0A5N5Q8H9_9AGAM</name>
<feature type="domain" description="CHAT" evidence="1">
    <location>
        <begin position="276"/>
        <end position="507"/>
    </location>
</feature>
<evidence type="ECO:0000313" key="3">
    <source>
        <dbReference type="Proteomes" id="UP000383932"/>
    </source>
</evidence>
<organism evidence="2 3">
    <name type="scientific">Ceratobasidium theobromae</name>
    <dbReference type="NCBI Taxonomy" id="1582974"/>
    <lineage>
        <taxon>Eukaryota</taxon>
        <taxon>Fungi</taxon>
        <taxon>Dikarya</taxon>
        <taxon>Basidiomycota</taxon>
        <taxon>Agaricomycotina</taxon>
        <taxon>Agaricomycetes</taxon>
        <taxon>Cantharellales</taxon>
        <taxon>Ceratobasidiaceae</taxon>
        <taxon>Ceratobasidium</taxon>
    </lineage>
</organism>
<dbReference type="Pfam" id="PF12770">
    <property type="entry name" value="CHAT"/>
    <property type="match status" value="1"/>
</dbReference>
<accession>A0A5N5Q8H9</accession>
<evidence type="ECO:0000313" key="2">
    <source>
        <dbReference type="EMBL" id="KAB5587741.1"/>
    </source>
</evidence>
<dbReference type="OrthoDB" id="9991317at2759"/>
<proteinExistence type="predicted"/>
<dbReference type="InterPro" id="IPR024983">
    <property type="entry name" value="CHAT_dom"/>
</dbReference>
<dbReference type="AlphaFoldDB" id="A0A5N5Q8H9"/>
<keyword evidence="3" id="KW-1185">Reference proteome</keyword>